<keyword evidence="3" id="KW-1185">Reference proteome</keyword>
<gene>
    <name evidence="2" type="ORF">R1flu_005968</name>
</gene>
<dbReference type="AlphaFoldDB" id="A0ABD1YUP7"/>
<feature type="compositionally biased region" description="Basic and acidic residues" evidence="1">
    <location>
        <begin position="1"/>
        <end position="10"/>
    </location>
</feature>
<accession>A0ABD1YUP7</accession>
<protein>
    <submittedName>
        <fullName evidence="2">Uncharacterized protein</fullName>
    </submittedName>
</protein>
<sequence>MGSSSKRDEDLPPGPRGVIISDHSHVPDEAVGTLPVNLLEYLEHEDIPTPDYHPPVPALAPTNNNDSSSQTHLAPQPPVTPRSSTDHLHVHSFQCPQGWEPASLKPIFRDHELKSRLESAGIMNFIKFNFPRQPINFLDDEWRKINWSQDDNTIVIDTGAAGTEPTVIDTAYLQRLWPGLPARNTHKCYVVPDGKNRNFMKEAVGRYFAIEATCDVDGFFPVIYLQPCFHKPLRTFLIRLAYLFGWRGYPDSFPVHMYPMAIMTFASGYQFAWAELLLTELTYDIRYRRRCPRLGKIWVTIYHSVANRSLPTGVEDTWMPFGPEIRRLHESYLERCVRMGEPFLWDQPYLPTEISRWTPSAVREVVIQGAKE</sequence>
<feature type="compositionally biased region" description="Polar residues" evidence="1">
    <location>
        <begin position="61"/>
        <end position="73"/>
    </location>
</feature>
<dbReference type="EMBL" id="JBHFFA010000003">
    <property type="protein sequence ID" value="KAL2634489.1"/>
    <property type="molecule type" value="Genomic_DNA"/>
</dbReference>
<evidence type="ECO:0000256" key="1">
    <source>
        <dbReference type="SAM" id="MobiDB-lite"/>
    </source>
</evidence>
<evidence type="ECO:0000313" key="2">
    <source>
        <dbReference type="EMBL" id="KAL2634489.1"/>
    </source>
</evidence>
<feature type="region of interest" description="Disordered" evidence="1">
    <location>
        <begin position="1"/>
        <end position="26"/>
    </location>
</feature>
<organism evidence="2 3">
    <name type="scientific">Riccia fluitans</name>
    <dbReference type="NCBI Taxonomy" id="41844"/>
    <lineage>
        <taxon>Eukaryota</taxon>
        <taxon>Viridiplantae</taxon>
        <taxon>Streptophyta</taxon>
        <taxon>Embryophyta</taxon>
        <taxon>Marchantiophyta</taxon>
        <taxon>Marchantiopsida</taxon>
        <taxon>Marchantiidae</taxon>
        <taxon>Marchantiales</taxon>
        <taxon>Ricciaceae</taxon>
        <taxon>Riccia</taxon>
    </lineage>
</organism>
<feature type="region of interest" description="Disordered" evidence="1">
    <location>
        <begin position="47"/>
        <end position="89"/>
    </location>
</feature>
<reference evidence="2 3" key="1">
    <citation type="submission" date="2024-09" db="EMBL/GenBank/DDBJ databases">
        <title>Chromosome-scale assembly of Riccia fluitans.</title>
        <authorList>
            <person name="Paukszto L."/>
            <person name="Sawicki J."/>
            <person name="Karawczyk K."/>
            <person name="Piernik-Szablinska J."/>
            <person name="Szczecinska M."/>
            <person name="Mazdziarz M."/>
        </authorList>
    </citation>
    <scope>NUCLEOTIDE SEQUENCE [LARGE SCALE GENOMIC DNA]</scope>
    <source>
        <strain evidence="2">Rf_01</strain>
        <tissue evidence="2">Aerial parts of the thallus</tissue>
    </source>
</reference>
<proteinExistence type="predicted"/>
<name>A0ABD1YUP7_9MARC</name>
<dbReference type="Proteomes" id="UP001605036">
    <property type="component" value="Unassembled WGS sequence"/>
</dbReference>
<comment type="caution">
    <text evidence="2">The sequence shown here is derived from an EMBL/GenBank/DDBJ whole genome shotgun (WGS) entry which is preliminary data.</text>
</comment>
<evidence type="ECO:0000313" key="3">
    <source>
        <dbReference type="Proteomes" id="UP001605036"/>
    </source>
</evidence>